<name>A0ABD0KK12_9CAEN</name>
<gene>
    <name evidence="1" type="ORF">BaRGS_00021294</name>
</gene>
<keyword evidence="2" id="KW-1185">Reference proteome</keyword>
<comment type="caution">
    <text evidence="1">The sequence shown here is derived from an EMBL/GenBank/DDBJ whole genome shotgun (WGS) entry which is preliminary data.</text>
</comment>
<evidence type="ECO:0000313" key="2">
    <source>
        <dbReference type="Proteomes" id="UP001519460"/>
    </source>
</evidence>
<dbReference type="AlphaFoldDB" id="A0ABD0KK12"/>
<protein>
    <submittedName>
        <fullName evidence="1">Uncharacterized protein</fullName>
    </submittedName>
</protein>
<dbReference type="Proteomes" id="UP001519460">
    <property type="component" value="Unassembled WGS sequence"/>
</dbReference>
<proteinExistence type="predicted"/>
<dbReference type="EMBL" id="JACVVK020000164">
    <property type="protein sequence ID" value="KAK7487453.1"/>
    <property type="molecule type" value="Genomic_DNA"/>
</dbReference>
<evidence type="ECO:0000313" key="1">
    <source>
        <dbReference type="EMBL" id="KAK7487453.1"/>
    </source>
</evidence>
<reference evidence="1 2" key="1">
    <citation type="journal article" date="2023" name="Sci. Data">
        <title>Genome assembly of the Korean intertidal mud-creeper Batillaria attramentaria.</title>
        <authorList>
            <person name="Patra A.K."/>
            <person name="Ho P.T."/>
            <person name="Jun S."/>
            <person name="Lee S.J."/>
            <person name="Kim Y."/>
            <person name="Won Y.J."/>
        </authorList>
    </citation>
    <scope>NUCLEOTIDE SEQUENCE [LARGE SCALE GENOMIC DNA]</scope>
    <source>
        <strain evidence="1">Wonlab-2016</strain>
    </source>
</reference>
<accession>A0ABD0KK12</accession>
<organism evidence="1 2">
    <name type="scientific">Batillaria attramentaria</name>
    <dbReference type="NCBI Taxonomy" id="370345"/>
    <lineage>
        <taxon>Eukaryota</taxon>
        <taxon>Metazoa</taxon>
        <taxon>Spiralia</taxon>
        <taxon>Lophotrochozoa</taxon>
        <taxon>Mollusca</taxon>
        <taxon>Gastropoda</taxon>
        <taxon>Caenogastropoda</taxon>
        <taxon>Sorbeoconcha</taxon>
        <taxon>Cerithioidea</taxon>
        <taxon>Batillariidae</taxon>
        <taxon>Batillaria</taxon>
    </lineage>
</organism>
<sequence length="91" mass="10243">MLAARAYEACKMALSVRYFSGRSRDADDEASYVSINLTDDGSGAETDNTYESIKSRLLEGKLLRHQLYVITYTSSPIRHHLYVIPLNLLSV</sequence>